<dbReference type="Pfam" id="PF23559">
    <property type="entry name" value="WHD_DRP"/>
    <property type="match status" value="1"/>
</dbReference>
<feature type="domain" description="Disease resistance protein winged helix" evidence="8">
    <location>
        <begin position="405"/>
        <end position="474"/>
    </location>
</feature>
<evidence type="ECO:0000256" key="6">
    <source>
        <dbReference type="ARBA" id="ARBA00022840"/>
    </source>
</evidence>
<feature type="domain" description="NB-ARC" evidence="7">
    <location>
        <begin position="152"/>
        <end position="322"/>
    </location>
</feature>
<dbReference type="InterPro" id="IPR042197">
    <property type="entry name" value="Apaf_helical"/>
</dbReference>
<evidence type="ECO:0000256" key="1">
    <source>
        <dbReference type="ARBA" id="ARBA00008894"/>
    </source>
</evidence>
<reference evidence="9 10" key="1">
    <citation type="journal article" date="2021" name="bioRxiv">
        <title>Chromosome-scale and haplotype-resolved genome assembly of a tetraploid potato cultivar.</title>
        <authorList>
            <person name="Sun H."/>
            <person name="Jiao W.-B."/>
            <person name="Krause K."/>
            <person name="Campoy J.A."/>
            <person name="Goel M."/>
            <person name="Folz-Donahue K."/>
            <person name="Kukat C."/>
            <person name="Huettel B."/>
            <person name="Schneeberger K."/>
        </authorList>
    </citation>
    <scope>NUCLEOTIDE SEQUENCE [LARGE SCALE GENOMIC DNA]</scope>
    <source>
        <strain evidence="9">SolTubOtavaFocal</strain>
        <tissue evidence="9">Leaves</tissue>
    </source>
</reference>
<dbReference type="Gene3D" id="1.20.5.4130">
    <property type="match status" value="1"/>
</dbReference>
<protein>
    <recommendedName>
        <fullName evidence="11">NB-ARC domain-containing protein</fullName>
    </recommendedName>
</protein>
<evidence type="ECO:0000256" key="5">
    <source>
        <dbReference type="ARBA" id="ARBA00022821"/>
    </source>
</evidence>
<dbReference type="InterPro" id="IPR058922">
    <property type="entry name" value="WHD_DRP"/>
</dbReference>
<sequence>MAYAALSSLMYTLEQLFKPNQSFLCPCCTQQHLESLNQNLSALQDFLDDTTKDIETLKVVEKRIRNVVYKVEDRVDSSLRNILRADREDKRQKACTSFYEELLKVEQQVYFLNKEVMLVEFNNHGSKSAELARTSSSPEKSTIEENTVVGMEDDFNTILDRLIAQIDELIVIPIFGMGGLGKTTLARKAYDDSSIRSRFDKHAWVTISEEYNAREMLLEVVSSITGSNQERSNDQLMEIVYRGLKGRRFLIVIDDIWSTEAWEQMQRIFPNDDNKSRILLTTRLKYVADYVSCPDFLPHCKSFLSLDDSWNLFTEKLFKKDLCPPLLVEIGKHIVQQCQGLPLSVIVVAGLLGKMDPTYDNWKKVEENLNSFFGTVSERCQSILSLSYSYLPQYLRACFLYVGGFPEDKEINVSKLIRLWIAEQFVRARSNIRLEVVAEEYLQELIDRSLILTGKQRANGRMRTCKIHDLLRQLCLSEARTENVVDVMNGNALVSLEAIDDQRRVIVLSKLEEKLVYRTSITRTFISMQSSLLDFPKEICSSVSQFKLLKLLDVLSVQEDFSRVIPELVHLRYVAARIVEGFSLAKLRNLRTIILQITHVKELEDPLDIWTMSEIRYLDIRLPLYISNPLEAEQPLFLSNLHTLFLYYSPFVAEIIRRTPNLKKLKISDRSEHPDWPPIMDSLSLLEGLETLHIATEQTITGRMIFSGCNLPPNLKQLKLSGTSIPWEDVNLLANLPNLEVLKGSHAFTGTVWKLNEDVVFSKLKYLRLYACGDLQRWEAGSDNFPMLEQLLLSDLDELEKIPESIGEIMTLKLIQIDDCSSFVETSATQIQEEQESVGNYELQVRINRTKLERPLQVDTHYLTKLSLPHYPFVAEMMRRTSNLKELKILHKSKHPDWPDILNSLRLLEKLETLDLGAEQTINDQIMIFSGDIFPPSLKELKLTRTFIPWEAMNLLANLPNLEAFMGVNAFDGTDWTLNEDIVFPKLKYLRILFGCLARWEAGSNNFPMLEQLLLDGLYELEQIPESIGDIMTLELIKIDRCGSGVETSAKKIQQEQQSQGNYELQVQIISNMNV</sequence>
<proteinExistence type="inferred from homology"/>
<keyword evidence="4" id="KW-0547">Nucleotide-binding</keyword>
<evidence type="ECO:0000313" key="10">
    <source>
        <dbReference type="Proteomes" id="UP000826656"/>
    </source>
</evidence>
<evidence type="ECO:0008006" key="11">
    <source>
        <dbReference type="Google" id="ProtNLM"/>
    </source>
</evidence>
<dbReference type="Gene3D" id="1.10.10.10">
    <property type="entry name" value="Winged helix-like DNA-binding domain superfamily/Winged helix DNA-binding domain"/>
    <property type="match status" value="1"/>
</dbReference>
<dbReference type="SUPFAM" id="SSF52540">
    <property type="entry name" value="P-loop containing nucleoside triphosphate hydrolases"/>
    <property type="match status" value="1"/>
</dbReference>
<dbReference type="SUPFAM" id="SSF52047">
    <property type="entry name" value="RNI-like"/>
    <property type="match status" value="2"/>
</dbReference>
<comment type="similarity">
    <text evidence="1">Belongs to the disease resistance NB-LRR family.</text>
</comment>
<evidence type="ECO:0000259" key="8">
    <source>
        <dbReference type="Pfam" id="PF23559"/>
    </source>
</evidence>
<keyword evidence="3" id="KW-0677">Repeat</keyword>
<evidence type="ECO:0000313" key="9">
    <source>
        <dbReference type="EMBL" id="KAH0777700.1"/>
    </source>
</evidence>
<dbReference type="InterPro" id="IPR027417">
    <property type="entry name" value="P-loop_NTPase"/>
</dbReference>
<dbReference type="InterPro" id="IPR032675">
    <property type="entry name" value="LRR_dom_sf"/>
</dbReference>
<dbReference type="Proteomes" id="UP000826656">
    <property type="component" value="Unassembled WGS sequence"/>
</dbReference>
<dbReference type="PANTHER" id="PTHR15140:SF51">
    <property type="entry name" value="LATE BLIGHT RESISTANCE PROTEIN HOMOLOG R1A-3 ISOFORM X1"/>
    <property type="match status" value="1"/>
</dbReference>
<dbReference type="PRINTS" id="PR00364">
    <property type="entry name" value="DISEASERSIST"/>
</dbReference>
<keyword evidence="6" id="KW-0067">ATP-binding</keyword>
<evidence type="ECO:0000256" key="3">
    <source>
        <dbReference type="ARBA" id="ARBA00022737"/>
    </source>
</evidence>
<dbReference type="Gene3D" id="3.80.10.10">
    <property type="entry name" value="Ribonuclease Inhibitor"/>
    <property type="match status" value="2"/>
</dbReference>
<dbReference type="Gene3D" id="1.10.8.430">
    <property type="entry name" value="Helical domain of apoptotic protease-activating factors"/>
    <property type="match status" value="1"/>
</dbReference>
<dbReference type="Gene3D" id="3.40.50.300">
    <property type="entry name" value="P-loop containing nucleotide triphosphate hydrolases"/>
    <property type="match status" value="1"/>
</dbReference>
<evidence type="ECO:0000259" key="7">
    <source>
        <dbReference type="Pfam" id="PF00931"/>
    </source>
</evidence>
<accession>A0ABQ7WAC9</accession>
<keyword evidence="10" id="KW-1185">Reference proteome</keyword>
<gene>
    <name evidence="9" type="ORF">KY290_009111</name>
</gene>
<comment type="caution">
    <text evidence="9">The sequence shown here is derived from an EMBL/GenBank/DDBJ whole genome shotgun (WGS) entry which is preliminary data.</text>
</comment>
<dbReference type="InterPro" id="IPR002182">
    <property type="entry name" value="NB-ARC"/>
</dbReference>
<keyword evidence="2" id="KW-0433">Leucine-rich repeat</keyword>
<name>A0ABQ7WAC9_SOLTU</name>
<dbReference type="InterPro" id="IPR036388">
    <property type="entry name" value="WH-like_DNA-bd_sf"/>
</dbReference>
<evidence type="ECO:0000256" key="2">
    <source>
        <dbReference type="ARBA" id="ARBA00022614"/>
    </source>
</evidence>
<keyword evidence="5" id="KW-0611">Plant defense</keyword>
<dbReference type="EMBL" id="JAIVGD010000003">
    <property type="protein sequence ID" value="KAH0777700.1"/>
    <property type="molecule type" value="Genomic_DNA"/>
</dbReference>
<dbReference type="Pfam" id="PF00931">
    <property type="entry name" value="NB-ARC"/>
    <property type="match status" value="1"/>
</dbReference>
<evidence type="ECO:0000256" key="4">
    <source>
        <dbReference type="ARBA" id="ARBA00022741"/>
    </source>
</evidence>
<dbReference type="PANTHER" id="PTHR15140">
    <property type="entry name" value="TUBULIN-SPECIFIC CHAPERONE E"/>
    <property type="match status" value="1"/>
</dbReference>
<dbReference type="CDD" id="cd14798">
    <property type="entry name" value="RX-CC_like"/>
    <property type="match status" value="1"/>
</dbReference>
<dbReference type="InterPro" id="IPR038005">
    <property type="entry name" value="RX-like_CC"/>
</dbReference>
<organism evidence="9 10">
    <name type="scientific">Solanum tuberosum</name>
    <name type="common">Potato</name>
    <dbReference type="NCBI Taxonomy" id="4113"/>
    <lineage>
        <taxon>Eukaryota</taxon>
        <taxon>Viridiplantae</taxon>
        <taxon>Streptophyta</taxon>
        <taxon>Embryophyta</taxon>
        <taxon>Tracheophyta</taxon>
        <taxon>Spermatophyta</taxon>
        <taxon>Magnoliopsida</taxon>
        <taxon>eudicotyledons</taxon>
        <taxon>Gunneridae</taxon>
        <taxon>Pentapetalae</taxon>
        <taxon>asterids</taxon>
        <taxon>lamiids</taxon>
        <taxon>Solanales</taxon>
        <taxon>Solanaceae</taxon>
        <taxon>Solanoideae</taxon>
        <taxon>Solaneae</taxon>
        <taxon>Solanum</taxon>
    </lineage>
</organism>